<feature type="region of interest" description="Disordered" evidence="4">
    <location>
        <begin position="561"/>
        <end position="638"/>
    </location>
</feature>
<dbReference type="FunFam" id="3.30.70.330:FF:001402">
    <property type="entry name" value="Terminal EAR1-like 1"/>
    <property type="match status" value="1"/>
</dbReference>
<dbReference type="SMART" id="SM00360">
    <property type="entry name" value="RRM"/>
    <property type="match status" value="2"/>
</dbReference>
<keyword evidence="1" id="KW-0677">Repeat</keyword>
<evidence type="ECO:0000256" key="4">
    <source>
        <dbReference type="SAM" id="MobiDB-lite"/>
    </source>
</evidence>
<evidence type="ECO:0000313" key="6">
    <source>
        <dbReference type="EMBL" id="MCL7034689.1"/>
    </source>
</evidence>
<dbReference type="InterPro" id="IPR034458">
    <property type="entry name" value="EAR1-like_RRM3"/>
</dbReference>
<feature type="compositionally biased region" description="Low complexity" evidence="4">
    <location>
        <begin position="23"/>
        <end position="32"/>
    </location>
</feature>
<dbReference type="PROSITE" id="PS50102">
    <property type="entry name" value="RRM"/>
    <property type="match status" value="1"/>
</dbReference>
<feature type="compositionally biased region" description="Low complexity" evidence="4">
    <location>
        <begin position="334"/>
        <end position="347"/>
    </location>
</feature>
<feature type="region of interest" description="Disordered" evidence="4">
    <location>
        <begin position="1"/>
        <end position="33"/>
    </location>
</feature>
<dbReference type="InterPro" id="IPR012677">
    <property type="entry name" value="Nucleotide-bd_a/b_plait_sf"/>
</dbReference>
<dbReference type="FunFam" id="3.30.70.330:FF:000101">
    <property type="entry name" value="Protein MEI2-like 1"/>
    <property type="match status" value="1"/>
</dbReference>
<keyword evidence="2 3" id="KW-0694">RNA-binding</keyword>
<gene>
    <name evidence="6" type="ORF">MKW94_023951</name>
</gene>
<dbReference type="Pfam" id="PF04059">
    <property type="entry name" value="RRM_2"/>
    <property type="match status" value="1"/>
</dbReference>
<evidence type="ECO:0000259" key="5">
    <source>
        <dbReference type="PROSITE" id="PS50102"/>
    </source>
</evidence>
<dbReference type="EMBL" id="JAJJMA010148594">
    <property type="protein sequence ID" value="MCL7034689.1"/>
    <property type="molecule type" value="Genomic_DNA"/>
</dbReference>
<feature type="compositionally biased region" description="Basic and acidic residues" evidence="4">
    <location>
        <begin position="583"/>
        <end position="596"/>
    </location>
</feature>
<name>A0AA41S7Z4_PAPNU</name>
<dbReference type="InterPro" id="IPR035979">
    <property type="entry name" value="RBD_domain_sf"/>
</dbReference>
<dbReference type="GO" id="GO:0003723">
    <property type="term" value="F:RNA binding"/>
    <property type="evidence" value="ECO:0007669"/>
    <property type="project" value="UniProtKB-UniRule"/>
</dbReference>
<dbReference type="SUPFAM" id="SSF54928">
    <property type="entry name" value="RNA-binding domain, RBD"/>
    <property type="match status" value="1"/>
</dbReference>
<organism evidence="6 7">
    <name type="scientific">Papaver nudicaule</name>
    <name type="common">Iceland poppy</name>
    <dbReference type="NCBI Taxonomy" id="74823"/>
    <lineage>
        <taxon>Eukaryota</taxon>
        <taxon>Viridiplantae</taxon>
        <taxon>Streptophyta</taxon>
        <taxon>Embryophyta</taxon>
        <taxon>Tracheophyta</taxon>
        <taxon>Spermatophyta</taxon>
        <taxon>Magnoliopsida</taxon>
        <taxon>Ranunculales</taxon>
        <taxon>Papaveraceae</taxon>
        <taxon>Papaveroideae</taxon>
        <taxon>Papaver</taxon>
    </lineage>
</organism>
<dbReference type="InterPro" id="IPR007201">
    <property type="entry name" value="Mei2-like_Rrm_C"/>
</dbReference>
<dbReference type="AlphaFoldDB" id="A0AA41S7Z4"/>
<evidence type="ECO:0000256" key="1">
    <source>
        <dbReference type="ARBA" id="ARBA00022737"/>
    </source>
</evidence>
<dbReference type="Proteomes" id="UP001177140">
    <property type="component" value="Unassembled WGS sequence"/>
</dbReference>
<comment type="caution">
    <text evidence="6">The sequence shown here is derived from an EMBL/GenBank/DDBJ whole genome shotgun (WGS) entry which is preliminary data.</text>
</comment>
<dbReference type="InterPro" id="IPR000504">
    <property type="entry name" value="RRM_dom"/>
</dbReference>
<evidence type="ECO:0000313" key="7">
    <source>
        <dbReference type="Proteomes" id="UP001177140"/>
    </source>
</evidence>
<dbReference type="Gene3D" id="3.30.70.330">
    <property type="match status" value="2"/>
</dbReference>
<reference evidence="6" key="1">
    <citation type="submission" date="2022-03" db="EMBL/GenBank/DDBJ databases">
        <title>A functionally conserved STORR gene fusion in Papaver species that diverged 16.8 million years ago.</title>
        <authorList>
            <person name="Catania T."/>
        </authorList>
    </citation>
    <scope>NUCLEOTIDE SEQUENCE</scope>
    <source>
        <strain evidence="6">S-191538</strain>
    </source>
</reference>
<feature type="region of interest" description="Disordered" evidence="4">
    <location>
        <begin position="334"/>
        <end position="375"/>
    </location>
</feature>
<evidence type="ECO:0000256" key="2">
    <source>
        <dbReference type="ARBA" id="ARBA00022884"/>
    </source>
</evidence>
<evidence type="ECO:0000256" key="3">
    <source>
        <dbReference type="PROSITE-ProRule" id="PRU00176"/>
    </source>
</evidence>
<dbReference type="Pfam" id="PF00076">
    <property type="entry name" value="RRM_1"/>
    <property type="match status" value="1"/>
</dbReference>
<feature type="compositionally biased region" description="Acidic residues" evidence="4">
    <location>
        <begin position="603"/>
        <end position="616"/>
    </location>
</feature>
<feature type="compositionally biased region" description="Low complexity" evidence="4">
    <location>
        <begin position="619"/>
        <end position="638"/>
    </location>
</feature>
<protein>
    <recommendedName>
        <fullName evidence="5">RRM domain-containing protein</fullName>
    </recommendedName>
</protein>
<keyword evidence="7" id="KW-1185">Reference proteome</keyword>
<dbReference type="CDD" id="cd12530">
    <property type="entry name" value="RRM3_EAR1_like"/>
    <property type="match status" value="1"/>
</dbReference>
<dbReference type="PANTHER" id="PTHR23189">
    <property type="entry name" value="RNA RECOGNITION MOTIF-CONTAINING"/>
    <property type="match status" value="1"/>
</dbReference>
<feature type="domain" description="RRM" evidence="5">
    <location>
        <begin position="225"/>
        <end position="298"/>
    </location>
</feature>
<sequence length="666" mass="74610">MEEDRGSMARYLLDPTAQEFRPSRNSPSSNSSCVSLSHQPIYYSYPFNTPGYYDGLANYQEDQYQQGLTMATRYVRPVTEAQPLPPLTTAATRALLLTSVPLEVNEMIVRRDMEVFGEIRAIQMERLHLDAIVTVHFYDLRHAQLAMKEIQEQHMQHQIRSRQHYNFLMGGGATNSSNWHNNSHYQHQILSVPPSSFRGLIAGRVVWAQFTVPVKLLGPGGRNQGTIVVFNLDSSVSMLTLKQIFEAFGTVKELRETPSKKHQRFIEFYDIRDAARALSEMDGKEIEGKRIMIEFSRPGGYTNKVNRNSAATATMKEVNKARSITDAVSILSLNDNKNNDKSGSSSSMDKKKTKNKSKNKTSNGDNHTTTAAEDVATNKEIKKSCSSSGSSSSCSSSSRSWKSNRQQQIKGLSSNFLIDEAAIVESNCIRDTRTTVMIKNIPNKYSQKLLLSMLDNHCIHCNEQIKNGGEDQPLSSYDFVYLPIDFNNKCNVGYGFVNLTSPQAAWRLYKAFHSQSWEVFNSRKICAVTYARLQGLEALEEHFKNSKFTCETEEYLPVVFSPPRDGKDQLTDPVAVGGLPIAKSERNNDEGNRHNDSGGNEGNDYDDHEYAEEEDDRSSTGLSDDISGGSSGSNSNCILSTASNIQMEHQEQQQLQLRHPMAGGCR</sequence>
<accession>A0AA41S7Z4</accession>
<proteinExistence type="predicted"/>